<evidence type="ECO:0000313" key="2">
    <source>
        <dbReference type="EMBL" id="RTQ32601.1"/>
    </source>
</evidence>
<name>A0A431TGQ2_9BURK</name>
<comment type="caution">
    <text evidence="2">The sequence shown here is derived from an EMBL/GenBank/DDBJ whole genome shotgun (WGS) entry which is preliminary data.</text>
</comment>
<dbReference type="PANTHER" id="PTHR37951">
    <property type="entry name" value="CYTOPLASMIC PROTEIN-RELATED"/>
    <property type="match status" value="1"/>
</dbReference>
<accession>A0A431TGQ2</accession>
<protein>
    <submittedName>
        <fullName evidence="2">Type VI secretion system protein TssA</fullName>
    </submittedName>
</protein>
<evidence type="ECO:0000259" key="1">
    <source>
        <dbReference type="Pfam" id="PF06812"/>
    </source>
</evidence>
<dbReference type="PANTHER" id="PTHR37951:SF1">
    <property type="entry name" value="TYPE VI SECRETION SYSTEM COMPONENT TSSA1"/>
    <property type="match status" value="1"/>
</dbReference>
<dbReference type="Pfam" id="PF06812">
    <property type="entry name" value="ImpA_N"/>
    <property type="match status" value="1"/>
</dbReference>
<sequence>MAQSEIDLLQVPVEGPLPCGEDLEYDPDFMALHQATAGKREQQFGSTIIPAEPPDWARVERIAKQLCMRTRDLRVLVPLTLAWTENRGLPGYVEGLQLVDVVLQKFWNDVHPRVVDGDFEDPLPRMNALAALAEAEGLGRSVRDARLVDDGGASMSLRQVEALLDSSKTDHQIDYPGGIGRLKDTVRRAQEKAAPPVVALRAALDLLQRIRETCERALGQSWAPDFSRLERSLRTVAQLLPEQVQAEEAVPGEAHPGDGAQGIDVAAAVANGAASGAAKAANGGAGLRPVLIKDIEISSREDVQVLLEKACQFMERTEPSHPAPMLIRRAQRLLDLNFFQIIEELVPEGLQKIESLAGRPLNGGSQAE</sequence>
<feature type="domain" description="ImpA N-terminal" evidence="1">
    <location>
        <begin position="12"/>
        <end position="133"/>
    </location>
</feature>
<reference evidence="2 3" key="1">
    <citation type="submission" date="2018-12" db="EMBL/GenBank/DDBJ databases">
        <title>The genome of Variovorax gossypii DSM 100435.</title>
        <authorList>
            <person name="Gao J."/>
            <person name="Sun J."/>
        </authorList>
    </citation>
    <scope>NUCLEOTIDE SEQUENCE [LARGE SCALE GENOMIC DNA]</scope>
    <source>
        <strain evidence="2 3">DSM 100435</strain>
    </source>
</reference>
<dbReference type="EMBL" id="RXOE01000006">
    <property type="protein sequence ID" value="RTQ32601.1"/>
    <property type="molecule type" value="Genomic_DNA"/>
</dbReference>
<dbReference type="RefSeq" id="WP_126472485.1">
    <property type="nucleotide sequence ID" value="NZ_RXOE01000006.1"/>
</dbReference>
<dbReference type="InterPro" id="IPR010657">
    <property type="entry name" value="ImpA_N"/>
</dbReference>
<dbReference type="NCBIfam" id="TIGR03363">
    <property type="entry name" value="VI_chp_8"/>
    <property type="match status" value="1"/>
</dbReference>
<organism evidence="2 3">
    <name type="scientific">Variovorax gossypii</name>
    <dbReference type="NCBI Taxonomy" id="1679495"/>
    <lineage>
        <taxon>Bacteria</taxon>
        <taxon>Pseudomonadati</taxon>
        <taxon>Pseudomonadota</taxon>
        <taxon>Betaproteobacteria</taxon>
        <taxon>Burkholderiales</taxon>
        <taxon>Comamonadaceae</taxon>
        <taxon>Variovorax</taxon>
    </lineage>
</organism>
<dbReference type="OrthoDB" id="9771118at2"/>
<dbReference type="AlphaFoldDB" id="A0A431TGQ2"/>
<dbReference type="Proteomes" id="UP000267418">
    <property type="component" value="Unassembled WGS sequence"/>
</dbReference>
<gene>
    <name evidence="2" type="primary">tssA</name>
    <name evidence="2" type="ORF">EJP69_21950</name>
</gene>
<dbReference type="InterPro" id="IPR017740">
    <property type="entry name" value="TssA-like"/>
</dbReference>
<evidence type="ECO:0000313" key="3">
    <source>
        <dbReference type="Proteomes" id="UP000267418"/>
    </source>
</evidence>
<proteinExistence type="predicted"/>
<keyword evidence="3" id="KW-1185">Reference proteome</keyword>